<evidence type="ECO:0000313" key="3">
    <source>
        <dbReference type="Proteomes" id="UP000441455"/>
    </source>
</evidence>
<proteinExistence type="inferred from homology"/>
<gene>
    <name evidence="2" type="ORF">FX155_04890</name>
</gene>
<dbReference type="Gene3D" id="3.40.50.12500">
    <property type="match status" value="1"/>
</dbReference>
<dbReference type="OrthoDB" id="9791723at2"/>
<dbReference type="PANTHER" id="PTHR28047:SF5">
    <property type="entry name" value="PROTEIN DCG1"/>
    <property type="match status" value="1"/>
</dbReference>
<name>A0A6N7VLM6_ACIFE</name>
<dbReference type="Pfam" id="PF01177">
    <property type="entry name" value="Asp_Glu_race"/>
    <property type="match status" value="1"/>
</dbReference>
<dbReference type="PANTHER" id="PTHR28047">
    <property type="entry name" value="PROTEIN DCG1"/>
    <property type="match status" value="1"/>
</dbReference>
<dbReference type="InterPro" id="IPR015942">
    <property type="entry name" value="Asp/Glu/hydantoin_racemase"/>
</dbReference>
<dbReference type="GO" id="GO:0047661">
    <property type="term" value="F:amino-acid racemase activity"/>
    <property type="evidence" value="ECO:0007669"/>
    <property type="project" value="InterPro"/>
</dbReference>
<evidence type="ECO:0008006" key="4">
    <source>
        <dbReference type="Google" id="ProtNLM"/>
    </source>
</evidence>
<accession>A0A6N7VLM6</accession>
<dbReference type="Proteomes" id="UP000441455">
    <property type="component" value="Unassembled WGS sequence"/>
</dbReference>
<dbReference type="EMBL" id="VULN01000005">
    <property type="protein sequence ID" value="MSS81930.1"/>
    <property type="molecule type" value="Genomic_DNA"/>
</dbReference>
<reference evidence="2 3" key="1">
    <citation type="submission" date="2019-08" db="EMBL/GenBank/DDBJ databases">
        <title>In-depth cultivation of the pig gut microbiome towards novel bacterial diversity and tailored functional studies.</title>
        <authorList>
            <person name="Wylensek D."/>
            <person name="Hitch T.C.A."/>
            <person name="Clavel T."/>
        </authorList>
    </citation>
    <scope>NUCLEOTIDE SEQUENCE [LARGE SCALE GENOMIC DNA]</scope>
    <source>
        <strain evidence="2 3">WCA-389-WT-5B</strain>
    </source>
</reference>
<dbReference type="InterPro" id="IPR053714">
    <property type="entry name" value="Iso_Racemase_Enz_sf"/>
</dbReference>
<dbReference type="RefSeq" id="WP_022488387.1">
    <property type="nucleotide sequence ID" value="NZ_VULN01000005.1"/>
</dbReference>
<sequence length="221" mass="23616">MKIRIINPDYGVGEEAMAQRCSILQQFVGPDVELSMVCLTQTKVEINSAADVVLAGPEILELAKQAEQDGCDAVVLYCFSDPAAEACRERLRIPVVGGAQASVLQAPLVARQSGVILSDPARIGEKELFLPTLGIGPGRIKAIGAIHFQGKSIWDNREEAFAQLVEEGKRLIREQGVQCLILGCLSFLGLARPLSEKLGVPVIDPAIAAVCTAESLVRQGI</sequence>
<comment type="caution">
    <text evidence="2">The sequence shown here is derived from an EMBL/GenBank/DDBJ whole genome shotgun (WGS) entry which is preliminary data.</text>
</comment>
<comment type="similarity">
    <text evidence="1">Belongs to the HyuE racemase family.</text>
</comment>
<organism evidence="2 3">
    <name type="scientific">Acidaminococcus fermentans</name>
    <dbReference type="NCBI Taxonomy" id="905"/>
    <lineage>
        <taxon>Bacteria</taxon>
        <taxon>Bacillati</taxon>
        <taxon>Bacillota</taxon>
        <taxon>Negativicutes</taxon>
        <taxon>Acidaminococcales</taxon>
        <taxon>Acidaminococcaceae</taxon>
        <taxon>Acidaminococcus</taxon>
    </lineage>
</organism>
<protein>
    <recommendedName>
        <fullName evidence="4">Hydantoin racemase</fullName>
    </recommendedName>
</protein>
<dbReference type="InterPro" id="IPR052186">
    <property type="entry name" value="Hydantoin_racemase-like"/>
</dbReference>
<evidence type="ECO:0000256" key="1">
    <source>
        <dbReference type="ARBA" id="ARBA00038414"/>
    </source>
</evidence>
<dbReference type="AlphaFoldDB" id="A0A6N7VLM6"/>
<evidence type="ECO:0000313" key="2">
    <source>
        <dbReference type="EMBL" id="MSS81930.1"/>
    </source>
</evidence>